<dbReference type="AlphaFoldDB" id="A0A7U4LEZ7"/>
<accession>A0A7U4LEZ7</accession>
<keyword evidence="2" id="KW-1185">Reference proteome</keyword>
<evidence type="ECO:0000313" key="1">
    <source>
        <dbReference type="EMBL" id="AJP71915.1"/>
    </source>
</evidence>
<protein>
    <submittedName>
        <fullName evidence="1">Uncharacterized protein</fullName>
    </submittedName>
</protein>
<dbReference type="Proteomes" id="UP000032300">
    <property type="component" value="Chromosome"/>
</dbReference>
<reference evidence="1 2" key="1">
    <citation type="journal article" date="2015" name="Int. J. Syst. Evol. Microbiol.">
        <title>Sphingomonas hengshuiensis sp. nov., isolated from lake wetland.</title>
        <authorList>
            <person name="Wei S."/>
            <person name="Wang T."/>
            <person name="Liu H."/>
            <person name="Zhang C."/>
            <person name="Guo J."/>
            <person name="Wang Q."/>
            <person name="Liang K."/>
            <person name="Zhang Z."/>
        </authorList>
    </citation>
    <scope>NUCLEOTIDE SEQUENCE [LARGE SCALE GENOMIC DNA]</scope>
    <source>
        <strain evidence="1 2">WHSC-8</strain>
    </source>
</reference>
<proteinExistence type="predicted"/>
<evidence type="ECO:0000313" key="2">
    <source>
        <dbReference type="Proteomes" id="UP000032300"/>
    </source>
</evidence>
<organism evidence="1 2">
    <name type="scientific">Sphingomonas hengshuiensis</name>
    <dbReference type="NCBI Taxonomy" id="1609977"/>
    <lineage>
        <taxon>Bacteria</taxon>
        <taxon>Pseudomonadati</taxon>
        <taxon>Pseudomonadota</taxon>
        <taxon>Alphaproteobacteria</taxon>
        <taxon>Sphingomonadales</taxon>
        <taxon>Sphingomonadaceae</taxon>
        <taxon>Sphingomonas</taxon>
    </lineage>
</organism>
<dbReference type="EMBL" id="CP010836">
    <property type="protein sequence ID" value="AJP71915.1"/>
    <property type="molecule type" value="Genomic_DNA"/>
</dbReference>
<gene>
    <name evidence="1" type="ORF">TS85_09135</name>
</gene>
<sequence>MEALLNAQIAAEEVRDRISVRDDLIKPEQIHRVRRALRYGARYFHDVYQDYERCLVIRRDDTYSIGPSCGNLINFLTAKGTPTDLEDTVALELEQQFFVLKNDDRDLVQRHNALARIEELRGKDPERRRYRVVATECFALAADELRSATRQALVANS</sequence>
<name>A0A7U4LEZ7_9SPHN</name>
<dbReference type="KEGG" id="sphi:TS85_09135"/>
<reference evidence="1 2" key="2">
    <citation type="submission" date="2015-02" db="EMBL/GenBank/DDBJ databases">
        <title>The complete genome of Sphingomonas hengshuiensis sp. WHSC-8 isolated from soil of Hengshui Lake.</title>
        <authorList>
            <person name="Wei S."/>
            <person name="Guo J."/>
            <person name="Su C."/>
            <person name="Wu R."/>
            <person name="Zhang Z."/>
            <person name="Liang K."/>
            <person name="Li H."/>
            <person name="Wang T."/>
            <person name="Liu H."/>
            <person name="Zhang C."/>
            <person name="Li Z."/>
            <person name="Wang Q."/>
            <person name="Meng J."/>
        </authorList>
    </citation>
    <scope>NUCLEOTIDE SEQUENCE [LARGE SCALE GENOMIC DNA]</scope>
    <source>
        <strain evidence="1 2">WHSC-8</strain>
    </source>
</reference>